<dbReference type="EMBL" id="JAQNDN010000019">
    <property type="protein sequence ID" value="MDC0672364.1"/>
    <property type="molecule type" value="Genomic_DNA"/>
</dbReference>
<dbReference type="PRINTS" id="PR00839">
    <property type="entry name" value="V8PROTEASE"/>
</dbReference>
<dbReference type="PANTHER" id="PTHR13966:SF5">
    <property type="entry name" value="ENDONUCLEASE G, MITOCHONDRIAL"/>
    <property type="match status" value="1"/>
</dbReference>
<keyword evidence="5 6" id="KW-0720">Serine protease</keyword>
<evidence type="ECO:0000256" key="1">
    <source>
        <dbReference type="ARBA" id="ARBA00008764"/>
    </source>
</evidence>
<dbReference type="InterPro" id="IPR001604">
    <property type="entry name" value="Endo_G_ENPP1-like_dom"/>
</dbReference>
<feature type="domain" description="DNA/RNA non-specific endonuclease/pyrophosphatase/phosphodiesterase" evidence="9">
    <location>
        <begin position="436"/>
        <end position="656"/>
    </location>
</feature>
<dbReference type="InterPro" id="IPR040255">
    <property type="entry name" value="Non-specific_endonuclease"/>
</dbReference>
<feature type="domain" description="ENPP1-3/EXOG-like endonuclease/phosphodiesterase" evidence="8">
    <location>
        <begin position="437"/>
        <end position="656"/>
    </location>
</feature>
<dbReference type="InterPro" id="IPR044929">
    <property type="entry name" value="DNA/RNA_non-sp_Endonuclease_sf"/>
</dbReference>
<comment type="caution">
    <text evidence="10">The sequence shown here is derived from an EMBL/GenBank/DDBJ whole genome shotgun (WGS) entry which is preliminary data.</text>
</comment>
<dbReference type="SMART" id="SM00477">
    <property type="entry name" value="NUC"/>
    <property type="match status" value="1"/>
</dbReference>
<dbReference type="SUPFAM" id="SSF54060">
    <property type="entry name" value="His-Me finger endonucleases"/>
    <property type="match status" value="1"/>
</dbReference>
<dbReference type="InterPro" id="IPR043504">
    <property type="entry name" value="Peptidase_S1_PA_chymotrypsin"/>
</dbReference>
<dbReference type="SUPFAM" id="SSF50494">
    <property type="entry name" value="Trypsin-like serine proteases"/>
    <property type="match status" value="1"/>
</dbReference>
<dbReference type="Gene3D" id="3.40.570.10">
    <property type="entry name" value="Extracellular Endonuclease, subunit A"/>
    <property type="match status" value="1"/>
</dbReference>
<keyword evidence="2 6" id="KW-0645">Protease</keyword>
<gene>
    <name evidence="10" type="ORF">POL58_31740</name>
</gene>
<comment type="similarity">
    <text evidence="1 6">Belongs to the peptidase S1B family.</text>
</comment>
<accession>A0ABT5BDX6</accession>
<evidence type="ECO:0000259" key="8">
    <source>
        <dbReference type="SMART" id="SM00477"/>
    </source>
</evidence>
<proteinExistence type="inferred from homology"/>
<evidence type="ECO:0000259" key="9">
    <source>
        <dbReference type="SMART" id="SM00892"/>
    </source>
</evidence>
<feature type="region of interest" description="Disordered" evidence="7">
    <location>
        <begin position="312"/>
        <end position="348"/>
    </location>
</feature>
<dbReference type="Proteomes" id="UP001217838">
    <property type="component" value="Unassembled WGS sequence"/>
</dbReference>
<protein>
    <recommendedName>
        <fullName evidence="6">Serine protease</fullName>
        <ecNumber evidence="6">3.4.21.-</ecNumber>
    </recommendedName>
</protein>
<dbReference type="InterPro" id="IPR009003">
    <property type="entry name" value="Peptidase_S1_PA"/>
</dbReference>
<evidence type="ECO:0000256" key="3">
    <source>
        <dbReference type="ARBA" id="ARBA00022729"/>
    </source>
</evidence>
<organism evidence="10 11">
    <name type="scientific">Nannocystis radixulma</name>
    <dbReference type="NCBI Taxonomy" id="2995305"/>
    <lineage>
        <taxon>Bacteria</taxon>
        <taxon>Pseudomonadati</taxon>
        <taxon>Myxococcota</taxon>
        <taxon>Polyangia</taxon>
        <taxon>Nannocystales</taxon>
        <taxon>Nannocystaceae</taxon>
        <taxon>Nannocystis</taxon>
    </lineage>
</organism>
<dbReference type="EC" id="3.4.21.-" evidence="6"/>
<keyword evidence="3" id="KW-0732">Signal</keyword>
<keyword evidence="10" id="KW-0540">Nuclease</keyword>
<evidence type="ECO:0000313" key="11">
    <source>
        <dbReference type="Proteomes" id="UP001217838"/>
    </source>
</evidence>
<evidence type="ECO:0000313" key="10">
    <source>
        <dbReference type="EMBL" id="MDC0672364.1"/>
    </source>
</evidence>
<dbReference type="InterPro" id="IPR008256">
    <property type="entry name" value="Peptidase_S1B"/>
</dbReference>
<keyword evidence="10" id="KW-0255">Endonuclease</keyword>
<evidence type="ECO:0000256" key="5">
    <source>
        <dbReference type="ARBA" id="ARBA00022825"/>
    </source>
</evidence>
<evidence type="ECO:0000256" key="4">
    <source>
        <dbReference type="ARBA" id="ARBA00022801"/>
    </source>
</evidence>
<name>A0ABT5BDX6_9BACT</name>
<evidence type="ECO:0000256" key="6">
    <source>
        <dbReference type="RuleBase" id="RU004296"/>
    </source>
</evidence>
<evidence type="ECO:0000256" key="7">
    <source>
        <dbReference type="SAM" id="MobiDB-lite"/>
    </source>
</evidence>
<dbReference type="Gene3D" id="3.40.390.10">
    <property type="entry name" value="Collagenase (Catalytic Domain)"/>
    <property type="match status" value="1"/>
</dbReference>
<keyword evidence="11" id="KW-1185">Reference proteome</keyword>
<dbReference type="GO" id="GO:0004519">
    <property type="term" value="F:endonuclease activity"/>
    <property type="evidence" value="ECO:0007669"/>
    <property type="project" value="UniProtKB-KW"/>
</dbReference>
<dbReference type="SMART" id="SM00892">
    <property type="entry name" value="Endonuclease_NS"/>
    <property type="match status" value="1"/>
</dbReference>
<dbReference type="RefSeq" id="WP_272003975.1">
    <property type="nucleotide sequence ID" value="NZ_JAQNDN010000019.1"/>
</dbReference>
<sequence length="1036" mass="115694">MSIDATLMQETEARFAEAIGRGRARPAVSSDRWKAAREDAERRQNEKVPESLTGVPPVIIDDSLLERILGRNDLVGIGFFDSMRQCARAVCLIELALGFGTGSVIAPGLVLTNHHVLPSVEAARSATAMFGFEAAGATGERFKLAPESFFVTDTALDYTVVAVSGDRDALARYGTLALAPDLPAVLVLGEPMNIIQHPDGGPKQYAVRENEILEVMENFVHYRSDTNPGSSGSPVFDGRWRLVALHHSGVARRDPSGAPLTRDGRRWTPMMGEAAVDWIANEGVRIDAILRDLFARVNAEIRRTRLADLPDVTDAPEVHPRTYGPAATSPQPGEARTDGRPAEPTELSGRNISLTIPLHVELSIDGARQAAQLAPLEKAPPPGAEAFGIDEAYTERRGYDPVFLGSEVPMPTLTPAAMKLVSRDQTRDGVDNHILRYHHFSIIMHRERRMQFLSAWNTTRDPRRTGKKSHEELSRGRDRWIFDPRIPMLHQIADRELYAGTEFDLGHMVRREDAYWSDHDEAQAAFANFDTFHYTNCTPRHYRFNRPDQGGRWGELELHIGQALAAEDLCVFAGPVFGEDDRRVRGVAIPQAFWKVIVALDRSGGLGVYAFVLSQSSLVAGMSEEFAPGPFRREQCSLAHLEGLTEVRFPSTLHEADVMRGRPVEVVALTTLESVQLQPEVVDLPAEESAGRSEPEEVVLDALPPELLLASRERQALRAALVADGFEFVVSDLDAWDPDAELRVAFLEPIDSVCRAIESCLRQIEDVCGVRFICKAADGRYLRWRLDDRRHAGEIRVSFDMDGYWSLIGRDSVDLDLSSRDGTIGGRPHQRSLNLGGFARAMPSTWQGTVLHEFLHALGVHHEHQHLHGPCQADFRWDDDPGYVRTKNARGVYIPDRRGRRPGIYTYLSGAPNNWPRSRVDDNMRADPEAELRYGPFDRASVMLYRFPNMFYGDSASRCRPTTDGQRLSPGDIEALQSLYPPARESLAPLITRRESLIDRLLRLSTRTGFSGHESTARPARPRYERWVERVRRSLP</sequence>
<dbReference type="InterPro" id="IPR024079">
    <property type="entry name" value="MetalloPept_cat_dom_sf"/>
</dbReference>
<dbReference type="Pfam" id="PF01223">
    <property type="entry name" value="Endonuclease_NS"/>
    <property type="match status" value="1"/>
</dbReference>
<dbReference type="Gene3D" id="2.40.10.10">
    <property type="entry name" value="Trypsin-like serine proteases"/>
    <property type="match status" value="2"/>
</dbReference>
<keyword evidence="4 6" id="KW-0378">Hydrolase</keyword>
<dbReference type="PANTHER" id="PTHR13966">
    <property type="entry name" value="ENDONUCLEASE RELATED"/>
    <property type="match status" value="1"/>
</dbReference>
<evidence type="ECO:0000256" key="2">
    <source>
        <dbReference type="ARBA" id="ARBA00022670"/>
    </source>
</evidence>
<dbReference type="SUPFAM" id="SSF55486">
    <property type="entry name" value="Metalloproteases ('zincins'), catalytic domain"/>
    <property type="match status" value="1"/>
</dbReference>
<reference evidence="10 11" key="1">
    <citation type="submission" date="2022-11" db="EMBL/GenBank/DDBJ databases">
        <title>Minimal conservation of predation-associated metabolite biosynthetic gene clusters underscores biosynthetic potential of Myxococcota including descriptions for ten novel species: Archangium lansinium sp. nov., Myxococcus landrumus sp. nov., Nannocystis bai.</title>
        <authorList>
            <person name="Ahearne A."/>
            <person name="Stevens C."/>
            <person name="Dowd S."/>
        </authorList>
    </citation>
    <scope>NUCLEOTIDE SEQUENCE [LARGE SCALE GENOMIC DNA]</scope>
    <source>
        <strain evidence="10 11">NCELM</strain>
    </source>
</reference>
<dbReference type="InterPro" id="IPR044925">
    <property type="entry name" value="His-Me_finger_sf"/>
</dbReference>
<dbReference type="InterPro" id="IPR020821">
    <property type="entry name" value="ENPP1-3/EXOG-like_nuc-like"/>
</dbReference>
<dbReference type="Pfam" id="PF13365">
    <property type="entry name" value="Trypsin_2"/>
    <property type="match status" value="1"/>
</dbReference>